<dbReference type="AlphaFoldDB" id="A0A9P6B3N5"/>
<organism evidence="2 3">
    <name type="scientific">Hydnum rufescens UP504</name>
    <dbReference type="NCBI Taxonomy" id="1448309"/>
    <lineage>
        <taxon>Eukaryota</taxon>
        <taxon>Fungi</taxon>
        <taxon>Dikarya</taxon>
        <taxon>Basidiomycota</taxon>
        <taxon>Agaricomycotina</taxon>
        <taxon>Agaricomycetes</taxon>
        <taxon>Cantharellales</taxon>
        <taxon>Hydnaceae</taxon>
        <taxon>Hydnum</taxon>
    </lineage>
</organism>
<proteinExistence type="predicted"/>
<reference evidence="2" key="1">
    <citation type="journal article" date="2020" name="Nat. Commun.">
        <title>Large-scale genome sequencing of mycorrhizal fungi provides insights into the early evolution of symbiotic traits.</title>
        <authorList>
            <person name="Miyauchi S."/>
            <person name="Kiss E."/>
            <person name="Kuo A."/>
            <person name="Drula E."/>
            <person name="Kohler A."/>
            <person name="Sanchez-Garcia M."/>
            <person name="Morin E."/>
            <person name="Andreopoulos B."/>
            <person name="Barry K.W."/>
            <person name="Bonito G."/>
            <person name="Buee M."/>
            <person name="Carver A."/>
            <person name="Chen C."/>
            <person name="Cichocki N."/>
            <person name="Clum A."/>
            <person name="Culley D."/>
            <person name="Crous P.W."/>
            <person name="Fauchery L."/>
            <person name="Girlanda M."/>
            <person name="Hayes R.D."/>
            <person name="Keri Z."/>
            <person name="LaButti K."/>
            <person name="Lipzen A."/>
            <person name="Lombard V."/>
            <person name="Magnuson J."/>
            <person name="Maillard F."/>
            <person name="Murat C."/>
            <person name="Nolan M."/>
            <person name="Ohm R.A."/>
            <person name="Pangilinan J."/>
            <person name="Pereira M.F."/>
            <person name="Perotto S."/>
            <person name="Peter M."/>
            <person name="Pfister S."/>
            <person name="Riley R."/>
            <person name="Sitrit Y."/>
            <person name="Stielow J.B."/>
            <person name="Szollosi G."/>
            <person name="Zifcakova L."/>
            <person name="Stursova M."/>
            <person name="Spatafora J.W."/>
            <person name="Tedersoo L."/>
            <person name="Vaario L.M."/>
            <person name="Yamada A."/>
            <person name="Yan M."/>
            <person name="Wang P."/>
            <person name="Xu J."/>
            <person name="Bruns T."/>
            <person name="Baldrian P."/>
            <person name="Vilgalys R."/>
            <person name="Dunand C."/>
            <person name="Henrissat B."/>
            <person name="Grigoriev I.V."/>
            <person name="Hibbett D."/>
            <person name="Nagy L.G."/>
            <person name="Martin F.M."/>
        </authorList>
    </citation>
    <scope>NUCLEOTIDE SEQUENCE</scope>
    <source>
        <strain evidence="2">UP504</strain>
    </source>
</reference>
<feature type="compositionally biased region" description="Low complexity" evidence="1">
    <location>
        <begin position="19"/>
        <end position="31"/>
    </location>
</feature>
<keyword evidence="3" id="KW-1185">Reference proteome</keyword>
<feature type="region of interest" description="Disordered" evidence="1">
    <location>
        <begin position="234"/>
        <end position="271"/>
    </location>
</feature>
<dbReference type="EMBL" id="MU128934">
    <property type="protein sequence ID" value="KAF9517113.1"/>
    <property type="molecule type" value="Genomic_DNA"/>
</dbReference>
<evidence type="ECO:0000313" key="3">
    <source>
        <dbReference type="Proteomes" id="UP000886523"/>
    </source>
</evidence>
<evidence type="ECO:0000313" key="2">
    <source>
        <dbReference type="EMBL" id="KAF9517113.1"/>
    </source>
</evidence>
<name>A0A9P6B3N5_9AGAM</name>
<gene>
    <name evidence="2" type="ORF">BS47DRAFT_1483537</name>
</gene>
<feature type="region of interest" description="Disordered" evidence="1">
    <location>
        <begin position="19"/>
        <end position="85"/>
    </location>
</feature>
<comment type="caution">
    <text evidence="2">The sequence shown here is derived from an EMBL/GenBank/DDBJ whole genome shotgun (WGS) entry which is preliminary data.</text>
</comment>
<protein>
    <submittedName>
        <fullName evidence="2">Uncharacterized protein</fullName>
    </submittedName>
</protein>
<sequence>MDEYSSLFTSGLRAVASAFGRPSASSRSSGSTPVNSLPRGHVFPLSRHLQPPQNPHLAFSPSRRQFAQPSPRRKHRSSFSANVSSPLAGIKTPVRAVEVAARMSSMVLSPSKSQNRAAKQHLPLSNEMTGAPIKPKPAMRARRLPPARKPPPTIPLPSLPGTLSSSPSHLSNSPRILPIRSGSSLPSHLLPPTQPPFSPKSIPGFAVTPATPPQNGRGFLVVDDVFGSPAPYRASKEKCVETDSDMGGVEDIMDDTPRLDSSPMHGALFSA</sequence>
<accession>A0A9P6B3N5</accession>
<dbReference type="Proteomes" id="UP000886523">
    <property type="component" value="Unassembled WGS sequence"/>
</dbReference>
<evidence type="ECO:0000256" key="1">
    <source>
        <dbReference type="SAM" id="MobiDB-lite"/>
    </source>
</evidence>